<accession>A0A6A6U1B6</accession>
<protein>
    <submittedName>
        <fullName evidence="2">Uncharacterized protein</fullName>
    </submittedName>
</protein>
<gene>
    <name evidence="2" type="ORF">BT63DRAFT_482347</name>
</gene>
<feature type="region of interest" description="Disordered" evidence="1">
    <location>
        <begin position="152"/>
        <end position="174"/>
    </location>
</feature>
<evidence type="ECO:0000256" key="1">
    <source>
        <dbReference type="SAM" id="MobiDB-lite"/>
    </source>
</evidence>
<sequence length="174" mass="20102">MRADLSLHEDENDFVATTNVELMRNTYRTFSFENQIFKKFVKDARYRLLIDRFPRFRIPSAIEDNTLDIDEKTLRYPPQINSVISFFCTHNDPDAKAYNMIKPRPFTEETLSAFGRDPSSLAVSEQQSLSPHVVDCIAILFETGTYDLCLPSYTPGHHPSPRRREKRPGSQLAV</sequence>
<dbReference type="EMBL" id="MU004240">
    <property type="protein sequence ID" value="KAF2665401.1"/>
    <property type="molecule type" value="Genomic_DNA"/>
</dbReference>
<organism evidence="2 3">
    <name type="scientific">Microthyrium microscopicum</name>
    <dbReference type="NCBI Taxonomy" id="703497"/>
    <lineage>
        <taxon>Eukaryota</taxon>
        <taxon>Fungi</taxon>
        <taxon>Dikarya</taxon>
        <taxon>Ascomycota</taxon>
        <taxon>Pezizomycotina</taxon>
        <taxon>Dothideomycetes</taxon>
        <taxon>Dothideomycetes incertae sedis</taxon>
        <taxon>Microthyriales</taxon>
        <taxon>Microthyriaceae</taxon>
        <taxon>Microthyrium</taxon>
    </lineage>
</organism>
<dbReference type="Proteomes" id="UP000799302">
    <property type="component" value="Unassembled WGS sequence"/>
</dbReference>
<dbReference type="AlphaFoldDB" id="A0A6A6U1B6"/>
<reference evidence="2" key="1">
    <citation type="journal article" date="2020" name="Stud. Mycol.">
        <title>101 Dothideomycetes genomes: a test case for predicting lifestyles and emergence of pathogens.</title>
        <authorList>
            <person name="Haridas S."/>
            <person name="Albert R."/>
            <person name="Binder M."/>
            <person name="Bloem J."/>
            <person name="Labutti K."/>
            <person name="Salamov A."/>
            <person name="Andreopoulos B."/>
            <person name="Baker S."/>
            <person name="Barry K."/>
            <person name="Bills G."/>
            <person name="Bluhm B."/>
            <person name="Cannon C."/>
            <person name="Castanera R."/>
            <person name="Culley D."/>
            <person name="Daum C."/>
            <person name="Ezra D."/>
            <person name="Gonzalez J."/>
            <person name="Henrissat B."/>
            <person name="Kuo A."/>
            <person name="Liang C."/>
            <person name="Lipzen A."/>
            <person name="Lutzoni F."/>
            <person name="Magnuson J."/>
            <person name="Mondo S."/>
            <person name="Nolan M."/>
            <person name="Ohm R."/>
            <person name="Pangilinan J."/>
            <person name="Park H.-J."/>
            <person name="Ramirez L."/>
            <person name="Alfaro M."/>
            <person name="Sun H."/>
            <person name="Tritt A."/>
            <person name="Yoshinaga Y."/>
            <person name="Zwiers L.-H."/>
            <person name="Turgeon B."/>
            <person name="Goodwin S."/>
            <person name="Spatafora J."/>
            <person name="Crous P."/>
            <person name="Grigoriev I."/>
        </authorList>
    </citation>
    <scope>NUCLEOTIDE SEQUENCE</scope>
    <source>
        <strain evidence="2">CBS 115976</strain>
    </source>
</reference>
<proteinExistence type="predicted"/>
<name>A0A6A6U1B6_9PEZI</name>
<keyword evidence="3" id="KW-1185">Reference proteome</keyword>
<evidence type="ECO:0000313" key="2">
    <source>
        <dbReference type="EMBL" id="KAF2665401.1"/>
    </source>
</evidence>
<evidence type="ECO:0000313" key="3">
    <source>
        <dbReference type="Proteomes" id="UP000799302"/>
    </source>
</evidence>